<evidence type="ECO:0000256" key="5">
    <source>
        <dbReference type="SAM" id="Phobius"/>
    </source>
</evidence>
<evidence type="ECO:0000313" key="7">
    <source>
        <dbReference type="EMBL" id="PWA41984.1"/>
    </source>
</evidence>
<keyword evidence="5" id="KW-0472">Membrane</keyword>
<keyword evidence="8" id="KW-1185">Reference proteome</keyword>
<reference evidence="7 8" key="1">
    <citation type="journal article" date="2018" name="Mol. Plant">
        <title>The genome of Artemisia annua provides insight into the evolution of Asteraceae family and artemisinin biosynthesis.</title>
        <authorList>
            <person name="Shen Q."/>
            <person name="Zhang L."/>
            <person name="Liao Z."/>
            <person name="Wang S."/>
            <person name="Yan T."/>
            <person name="Shi P."/>
            <person name="Liu M."/>
            <person name="Fu X."/>
            <person name="Pan Q."/>
            <person name="Wang Y."/>
            <person name="Lv Z."/>
            <person name="Lu X."/>
            <person name="Zhang F."/>
            <person name="Jiang W."/>
            <person name="Ma Y."/>
            <person name="Chen M."/>
            <person name="Hao X."/>
            <person name="Li L."/>
            <person name="Tang Y."/>
            <person name="Lv G."/>
            <person name="Zhou Y."/>
            <person name="Sun X."/>
            <person name="Brodelius P.E."/>
            <person name="Rose J.K.C."/>
            <person name="Tang K."/>
        </authorList>
    </citation>
    <scope>NUCLEOTIDE SEQUENCE [LARGE SCALE GENOMIC DNA]</scope>
    <source>
        <strain evidence="8">cv. Huhao1</strain>
        <tissue evidence="7">Leaf</tissue>
    </source>
</reference>
<evidence type="ECO:0000313" key="8">
    <source>
        <dbReference type="Proteomes" id="UP000245207"/>
    </source>
</evidence>
<dbReference type="PANTHER" id="PTHR33248">
    <property type="entry name" value="ZINC ION-BINDING PROTEIN"/>
    <property type="match status" value="1"/>
</dbReference>
<protein>
    <recommendedName>
        <fullName evidence="6">GRF-type domain-containing protein</fullName>
    </recommendedName>
</protein>
<keyword evidence="5" id="KW-1133">Transmembrane helix</keyword>
<evidence type="ECO:0000256" key="2">
    <source>
        <dbReference type="ARBA" id="ARBA00022771"/>
    </source>
</evidence>
<organism evidence="7 8">
    <name type="scientific">Artemisia annua</name>
    <name type="common">Sweet wormwood</name>
    <dbReference type="NCBI Taxonomy" id="35608"/>
    <lineage>
        <taxon>Eukaryota</taxon>
        <taxon>Viridiplantae</taxon>
        <taxon>Streptophyta</taxon>
        <taxon>Embryophyta</taxon>
        <taxon>Tracheophyta</taxon>
        <taxon>Spermatophyta</taxon>
        <taxon>Magnoliopsida</taxon>
        <taxon>eudicotyledons</taxon>
        <taxon>Gunneridae</taxon>
        <taxon>Pentapetalae</taxon>
        <taxon>asterids</taxon>
        <taxon>campanulids</taxon>
        <taxon>Asterales</taxon>
        <taxon>Asteraceae</taxon>
        <taxon>Asteroideae</taxon>
        <taxon>Anthemideae</taxon>
        <taxon>Artemisiinae</taxon>
        <taxon>Artemisia</taxon>
    </lineage>
</organism>
<evidence type="ECO:0000256" key="4">
    <source>
        <dbReference type="PROSITE-ProRule" id="PRU01343"/>
    </source>
</evidence>
<dbReference type="GO" id="GO:0008270">
    <property type="term" value="F:zinc ion binding"/>
    <property type="evidence" value="ECO:0007669"/>
    <property type="project" value="UniProtKB-KW"/>
</dbReference>
<dbReference type="PROSITE" id="PS51999">
    <property type="entry name" value="ZF_GRF"/>
    <property type="match status" value="1"/>
</dbReference>
<dbReference type="InterPro" id="IPR010666">
    <property type="entry name" value="Znf_GRF"/>
</dbReference>
<keyword evidence="3" id="KW-0862">Zinc</keyword>
<name>A0A2U1KZ53_ARTAN</name>
<gene>
    <name evidence="7" type="ORF">CTI12_AA548940</name>
</gene>
<keyword evidence="5" id="KW-0812">Transmembrane</keyword>
<accession>A0A2U1KZ53</accession>
<proteinExistence type="predicted"/>
<sequence>MTNSCNSSNSSNWVYWNRRNGGWEQDNLINRVCVLCECGDESGKWISRTEKNPGRRFLGCPNYKASKHCEFFHWWDSDLPTEHYTGKLAEVEEKMKKKAVDFELKKRRLEEEVVVLKTTMNMQYRVIFVLLGLLFFIIMKAF</sequence>
<evidence type="ECO:0000259" key="6">
    <source>
        <dbReference type="PROSITE" id="PS51999"/>
    </source>
</evidence>
<keyword evidence="2 4" id="KW-0863">Zinc-finger</keyword>
<feature type="transmembrane region" description="Helical" evidence="5">
    <location>
        <begin position="122"/>
        <end position="139"/>
    </location>
</feature>
<evidence type="ECO:0000256" key="3">
    <source>
        <dbReference type="ARBA" id="ARBA00022833"/>
    </source>
</evidence>
<evidence type="ECO:0000256" key="1">
    <source>
        <dbReference type="ARBA" id="ARBA00022723"/>
    </source>
</evidence>
<feature type="domain" description="GRF-type" evidence="6">
    <location>
        <begin position="36"/>
        <end position="78"/>
    </location>
</feature>
<keyword evidence="1" id="KW-0479">Metal-binding</keyword>
<dbReference type="EMBL" id="PKPP01012696">
    <property type="protein sequence ID" value="PWA41984.1"/>
    <property type="molecule type" value="Genomic_DNA"/>
</dbReference>
<dbReference type="Proteomes" id="UP000245207">
    <property type="component" value="Unassembled WGS sequence"/>
</dbReference>
<comment type="caution">
    <text evidence="7">The sequence shown here is derived from an EMBL/GenBank/DDBJ whole genome shotgun (WGS) entry which is preliminary data.</text>
</comment>
<dbReference type="Pfam" id="PF06839">
    <property type="entry name" value="Zn_ribbon_GRF"/>
    <property type="match status" value="1"/>
</dbReference>
<dbReference type="AlphaFoldDB" id="A0A2U1KZ53"/>
<dbReference type="OrthoDB" id="595554at2759"/>